<organism evidence="1 2">
    <name type="scientific">Glaciimonas immobilis</name>
    <dbReference type="NCBI Taxonomy" id="728004"/>
    <lineage>
        <taxon>Bacteria</taxon>
        <taxon>Pseudomonadati</taxon>
        <taxon>Pseudomonadota</taxon>
        <taxon>Betaproteobacteria</taxon>
        <taxon>Burkholderiales</taxon>
        <taxon>Oxalobacteraceae</taxon>
        <taxon>Glaciimonas</taxon>
    </lineage>
</organism>
<dbReference type="EMBL" id="JACHHQ010000003">
    <property type="protein sequence ID" value="MBB5199986.1"/>
    <property type="molecule type" value="Genomic_DNA"/>
</dbReference>
<protein>
    <submittedName>
        <fullName evidence="1">Uncharacterized protein</fullName>
    </submittedName>
</protein>
<proteinExistence type="predicted"/>
<name>A0A840RSQ2_9BURK</name>
<accession>A0A840RSQ2</accession>
<gene>
    <name evidence="1" type="ORF">HNR39_001818</name>
</gene>
<sequence>MVFLKIGEDSVCHRCDWGGMQKKYVKKERVGNRLDMHYKITWVFGGLQYRAPVCGQRPKARPFGCIR</sequence>
<evidence type="ECO:0000313" key="2">
    <source>
        <dbReference type="Proteomes" id="UP000571084"/>
    </source>
</evidence>
<comment type="caution">
    <text evidence="1">The sequence shown here is derived from an EMBL/GenBank/DDBJ whole genome shotgun (WGS) entry which is preliminary data.</text>
</comment>
<keyword evidence="2" id="KW-1185">Reference proteome</keyword>
<dbReference type="AlphaFoldDB" id="A0A840RSQ2"/>
<dbReference type="Proteomes" id="UP000571084">
    <property type="component" value="Unassembled WGS sequence"/>
</dbReference>
<reference evidence="1 2" key="1">
    <citation type="submission" date="2020-08" db="EMBL/GenBank/DDBJ databases">
        <title>Genomic Encyclopedia of Type Strains, Phase IV (KMG-IV): sequencing the most valuable type-strain genomes for metagenomic binning, comparative biology and taxonomic classification.</title>
        <authorList>
            <person name="Goeker M."/>
        </authorList>
    </citation>
    <scope>NUCLEOTIDE SEQUENCE [LARGE SCALE GENOMIC DNA]</scope>
    <source>
        <strain evidence="1 2">DSM 23240</strain>
    </source>
</reference>
<evidence type="ECO:0000313" key="1">
    <source>
        <dbReference type="EMBL" id="MBB5199986.1"/>
    </source>
</evidence>